<dbReference type="InterPro" id="IPR038404">
    <property type="entry name" value="TRAP_DctP_sf"/>
</dbReference>
<keyword evidence="8" id="KW-1185">Reference proteome</keyword>
<name>A0A840WH26_9RHOB</name>
<comment type="similarity">
    <text evidence="2">Belongs to the bacterial solute-binding protein 7 family.</text>
</comment>
<dbReference type="AlphaFoldDB" id="A0A840WH26"/>
<dbReference type="PIRSF" id="PIRSF006470">
    <property type="entry name" value="DctB"/>
    <property type="match status" value="1"/>
</dbReference>
<dbReference type="EMBL" id="JACIJS010000001">
    <property type="protein sequence ID" value="MBB5514418.1"/>
    <property type="molecule type" value="Genomic_DNA"/>
</dbReference>
<organism evidence="7 8">
    <name type="scientific">Rubricella aquisinus</name>
    <dbReference type="NCBI Taxonomy" id="2028108"/>
    <lineage>
        <taxon>Bacteria</taxon>
        <taxon>Pseudomonadati</taxon>
        <taxon>Pseudomonadota</taxon>
        <taxon>Alphaproteobacteria</taxon>
        <taxon>Rhodobacterales</taxon>
        <taxon>Paracoccaceae</taxon>
        <taxon>Rubricella</taxon>
    </lineage>
</organism>
<feature type="chain" id="PRO_5032765816" evidence="6">
    <location>
        <begin position="22"/>
        <end position="333"/>
    </location>
</feature>
<proteinExistence type="inferred from homology"/>
<evidence type="ECO:0000256" key="4">
    <source>
        <dbReference type="ARBA" id="ARBA00022729"/>
    </source>
</evidence>
<dbReference type="GO" id="GO:0055085">
    <property type="term" value="P:transmembrane transport"/>
    <property type="evidence" value="ECO:0007669"/>
    <property type="project" value="InterPro"/>
</dbReference>
<dbReference type="Proteomes" id="UP000553766">
    <property type="component" value="Unassembled WGS sequence"/>
</dbReference>
<comment type="caution">
    <text evidence="7">The sequence shown here is derived from an EMBL/GenBank/DDBJ whole genome shotgun (WGS) entry which is preliminary data.</text>
</comment>
<evidence type="ECO:0000256" key="3">
    <source>
        <dbReference type="ARBA" id="ARBA00022448"/>
    </source>
</evidence>
<accession>A0A840WH26</accession>
<comment type="subcellular location">
    <subcellularLocation>
        <location evidence="1">Periplasm</location>
    </subcellularLocation>
</comment>
<evidence type="ECO:0000256" key="1">
    <source>
        <dbReference type="ARBA" id="ARBA00004418"/>
    </source>
</evidence>
<dbReference type="PANTHER" id="PTHR33376">
    <property type="match status" value="1"/>
</dbReference>
<keyword evidence="4 6" id="KW-0732">Signal</keyword>
<keyword evidence="3" id="KW-0813">Transport</keyword>
<dbReference type="PANTHER" id="PTHR33376:SF7">
    <property type="entry name" value="C4-DICARBOXYLATE-BINDING PROTEIN DCTB"/>
    <property type="match status" value="1"/>
</dbReference>
<dbReference type="RefSeq" id="WP_184007956.1">
    <property type="nucleotide sequence ID" value="NZ_JACIJS010000001.1"/>
</dbReference>
<reference evidence="7 8" key="1">
    <citation type="submission" date="2020-08" db="EMBL/GenBank/DDBJ databases">
        <title>Genomic Encyclopedia of Type Strains, Phase IV (KMG-IV): sequencing the most valuable type-strain genomes for metagenomic binning, comparative biology and taxonomic classification.</title>
        <authorList>
            <person name="Goeker M."/>
        </authorList>
    </citation>
    <scope>NUCLEOTIDE SEQUENCE [LARGE SCALE GENOMIC DNA]</scope>
    <source>
        <strain evidence="7 8">DSM 103377</strain>
    </source>
</reference>
<feature type="signal peptide" evidence="6">
    <location>
        <begin position="1"/>
        <end position="21"/>
    </location>
</feature>
<dbReference type="Gene3D" id="3.40.190.170">
    <property type="entry name" value="Bacterial extracellular solute-binding protein, family 7"/>
    <property type="match status" value="1"/>
</dbReference>
<evidence type="ECO:0000313" key="7">
    <source>
        <dbReference type="EMBL" id="MBB5514418.1"/>
    </source>
</evidence>
<evidence type="ECO:0000256" key="6">
    <source>
        <dbReference type="SAM" id="SignalP"/>
    </source>
</evidence>
<evidence type="ECO:0000256" key="2">
    <source>
        <dbReference type="ARBA" id="ARBA00009023"/>
    </source>
</evidence>
<gene>
    <name evidence="7" type="ORF">FHS89_000416</name>
</gene>
<sequence length="333" mass="36731">MTLIRTLSACLMIAWASPALATCDEGEEVIRFTHVVSAVGHPKGEAATALADEVNRILQGRACMIVHPNAEAYNDDQKMFDALLAGEVHLAVPTFSKLGGVSTRFRVFDLPFLFRDLEHVIDYTYLPEVETLLEAGLDKGYRGLAYWMTGMSQMSAIHPLVRPQDAQGLRFRIQGSPVEQAVFNTLGAEAETLAFRDVLSSLQSGKVNAQANTWTNIWLREFYTAQDGVTATNHGLVASMVITSDAWWQSLAPDVQADLSFAIQLTTHERNRFAYQLNELAQNNLRDAGVPIRTLSEDARAEWVRTLAPVWDQFRDEIGSDLISAAVQSGGTS</sequence>
<evidence type="ECO:0000313" key="8">
    <source>
        <dbReference type="Proteomes" id="UP000553766"/>
    </source>
</evidence>
<dbReference type="Pfam" id="PF03480">
    <property type="entry name" value="DctP"/>
    <property type="match status" value="1"/>
</dbReference>
<dbReference type="InterPro" id="IPR018389">
    <property type="entry name" value="DctP_fam"/>
</dbReference>
<keyword evidence="5" id="KW-0574">Periplasm</keyword>
<evidence type="ECO:0000256" key="5">
    <source>
        <dbReference type="ARBA" id="ARBA00022764"/>
    </source>
</evidence>
<protein>
    <submittedName>
        <fullName evidence="7">C4-dicarboxylate-binding protein DctP</fullName>
    </submittedName>
</protein>
<dbReference type="GO" id="GO:0030288">
    <property type="term" value="C:outer membrane-bounded periplasmic space"/>
    <property type="evidence" value="ECO:0007669"/>
    <property type="project" value="InterPro"/>
</dbReference>
<dbReference type="NCBIfam" id="NF037995">
    <property type="entry name" value="TRAP_S1"/>
    <property type="match status" value="1"/>
</dbReference>
<dbReference type="InterPro" id="IPR004682">
    <property type="entry name" value="TRAP_DctP"/>
</dbReference>